<sequence length="183" mass="19478">MMKLILGSTSALALTVFLAGCASSPMPLDKTPVVPDALKVPSGQVLSQAFRATGIQIYECRQNKDDAQKFEWVFKAPEATLLDGAGNKVGKHYEGPTWESNDGSKVVGEVKGKDNGPDAAAIPWLLLSAKTVSGKGIFGPTQSIQRLYTTAGKAPAAECTAKLKGAEERVPYTATYYFYSATK</sequence>
<name>A0A916U6E2_9BURK</name>
<dbReference type="AlphaFoldDB" id="A0A916U6E2"/>
<protein>
    <recommendedName>
        <fullName evidence="3">DUF3455 domain-containing protein</fullName>
    </recommendedName>
</protein>
<dbReference type="RefSeq" id="WP_188564498.1">
    <property type="nucleotide sequence ID" value="NZ_BMED01000001.1"/>
</dbReference>
<reference evidence="1" key="1">
    <citation type="journal article" date="2014" name="Int. J. Syst. Evol. Microbiol.">
        <title>Complete genome sequence of Corynebacterium casei LMG S-19264T (=DSM 44701T), isolated from a smear-ripened cheese.</title>
        <authorList>
            <consortium name="US DOE Joint Genome Institute (JGI-PGF)"/>
            <person name="Walter F."/>
            <person name="Albersmeier A."/>
            <person name="Kalinowski J."/>
            <person name="Ruckert C."/>
        </authorList>
    </citation>
    <scope>NUCLEOTIDE SEQUENCE</scope>
    <source>
        <strain evidence="1">CGMCC 1.10998</strain>
    </source>
</reference>
<dbReference type="PROSITE" id="PS51257">
    <property type="entry name" value="PROKAR_LIPOPROTEIN"/>
    <property type="match status" value="1"/>
</dbReference>
<organism evidence="1 2">
    <name type="scientific">Undibacterium terreum</name>
    <dbReference type="NCBI Taxonomy" id="1224302"/>
    <lineage>
        <taxon>Bacteria</taxon>
        <taxon>Pseudomonadati</taxon>
        <taxon>Pseudomonadota</taxon>
        <taxon>Betaproteobacteria</taxon>
        <taxon>Burkholderiales</taxon>
        <taxon>Oxalobacteraceae</taxon>
        <taxon>Undibacterium</taxon>
    </lineage>
</organism>
<evidence type="ECO:0008006" key="3">
    <source>
        <dbReference type="Google" id="ProtNLM"/>
    </source>
</evidence>
<dbReference type="Proteomes" id="UP000637423">
    <property type="component" value="Unassembled WGS sequence"/>
</dbReference>
<evidence type="ECO:0000313" key="1">
    <source>
        <dbReference type="EMBL" id="GGC62016.1"/>
    </source>
</evidence>
<reference evidence="1" key="2">
    <citation type="submission" date="2020-09" db="EMBL/GenBank/DDBJ databases">
        <authorList>
            <person name="Sun Q."/>
            <person name="Zhou Y."/>
        </authorList>
    </citation>
    <scope>NUCLEOTIDE SEQUENCE</scope>
    <source>
        <strain evidence="1">CGMCC 1.10998</strain>
    </source>
</reference>
<dbReference type="PANTHER" id="PTHR35567">
    <property type="entry name" value="MALATE DEHYDROGENASE (AFU_ORTHOLOGUE AFUA_2G13800)"/>
    <property type="match status" value="1"/>
</dbReference>
<dbReference type="InterPro" id="IPR021851">
    <property type="entry name" value="DUF3455"/>
</dbReference>
<keyword evidence="2" id="KW-1185">Reference proteome</keyword>
<dbReference type="PANTHER" id="PTHR35567:SF1">
    <property type="entry name" value="CONSERVED FUNGAL PROTEIN (AFU_ORTHOLOGUE AFUA_1G14230)"/>
    <property type="match status" value="1"/>
</dbReference>
<proteinExistence type="predicted"/>
<dbReference type="EMBL" id="BMED01000001">
    <property type="protein sequence ID" value="GGC62016.1"/>
    <property type="molecule type" value="Genomic_DNA"/>
</dbReference>
<dbReference type="Pfam" id="PF11937">
    <property type="entry name" value="DUF3455"/>
    <property type="match status" value="1"/>
</dbReference>
<comment type="caution">
    <text evidence="1">The sequence shown here is derived from an EMBL/GenBank/DDBJ whole genome shotgun (WGS) entry which is preliminary data.</text>
</comment>
<evidence type="ECO:0000313" key="2">
    <source>
        <dbReference type="Proteomes" id="UP000637423"/>
    </source>
</evidence>
<gene>
    <name evidence="1" type="ORF">GCM10011396_06120</name>
</gene>
<accession>A0A916U6E2</accession>